<proteinExistence type="predicted"/>
<evidence type="ECO:0000313" key="2">
    <source>
        <dbReference type="Proteomes" id="UP001283361"/>
    </source>
</evidence>
<evidence type="ECO:0000313" key="1">
    <source>
        <dbReference type="EMBL" id="KAK3763219.1"/>
    </source>
</evidence>
<organism evidence="1 2">
    <name type="scientific">Elysia crispata</name>
    <name type="common">lettuce slug</name>
    <dbReference type="NCBI Taxonomy" id="231223"/>
    <lineage>
        <taxon>Eukaryota</taxon>
        <taxon>Metazoa</taxon>
        <taxon>Spiralia</taxon>
        <taxon>Lophotrochozoa</taxon>
        <taxon>Mollusca</taxon>
        <taxon>Gastropoda</taxon>
        <taxon>Heterobranchia</taxon>
        <taxon>Euthyneura</taxon>
        <taxon>Panpulmonata</taxon>
        <taxon>Sacoglossa</taxon>
        <taxon>Placobranchoidea</taxon>
        <taxon>Plakobranchidae</taxon>
        <taxon>Elysia</taxon>
    </lineage>
</organism>
<name>A0AAE0Z5E8_9GAST</name>
<dbReference type="Proteomes" id="UP001283361">
    <property type="component" value="Unassembled WGS sequence"/>
</dbReference>
<protein>
    <submittedName>
        <fullName evidence="1">Uncharacterized protein</fullName>
    </submittedName>
</protein>
<keyword evidence="2" id="KW-1185">Reference proteome</keyword>
<dbReference type="AlphaFoldDB" id="A0AAE0Z5E8"/>
<comment type="caution">
    <text evidence="1">The sequence shown here is derived from an EMBL/GenBank/DDBJ whole genome shotgun (WGS) entry which is preliminary data.</text>
</comment>
<dbReference type="EMBL" id="JAWDGP010004589">
    <property type="protein sequence ID" value="KAK3763219.1"/>
    <property type="molecule type" value="Genomic_DNA"/>
</dbReference>
<sequence>MTEARDTDLESSAVGDEQLVILWSSHPELRRLSPHLDSWHGFTAMAGRTECQTQSGCSVSGGTSTSIAPDSNTPGKTQIHTSSSFQLHALDQAFGLQCLFE</sequence>
<gene>
    <name evidence="1" type="ORF">RRG08_052554</name>
</gene>
<reference evidence="1" key="1">
    <citation type="journal article" date="2023" name="G3 (Bethesda)">
        <title>A reference genome for the long-term kleptoplast-retaining sea slug Elysia crispata morphotype clarki.</title>
        <authorList>
            <person name="Eastman K.E."/>
            <person name="Pendleton A.L."/>
            <person name="Shaikh M.A."/>
            <person name="Suttiyut T."/>
            <person name="Ogas R."/>
            <person name="Tomko P."/>
            <person name="Gavelis G."/>
            <person name="Widhalm J.R."/>
            <person name="Wisecaver J.H."/>
        </authorList>
    </citation>
    <scope>NUCLEOTIDE SEQUENCE</scope>
    <source>
        <strain evidence="1">ECLA1</strain>
    </source>
</reference>
<accession>A0AAE0Z5E8</accession>